<feature type="compositionally biased region" description="Basic and acidic residues" evidence="1">
    <location>
        <begin position="757"/>
        <end position="768"/>
    </location>
</feature>
<feature type="region of interest" description="Disordered" evidence="1">
    <location>
        <begin position="1090"/>
        <end position="1123"/>
    </location>
</feature>
<feature type="compositionally biased region" description="Basic and acidic residues" evidence="1">
    <location>
        <begin position="2329"/>
        <end position="2340"/>
    </location>
</feature>
<feature type="compositionally biased region" description="Basic and acidic residues" evidence="1">
    <location>
        <begin position="2284"/>
        <end position="2319"/>
    </location>
</feature>
<feature type="compositionally biased region" description="Basic and acidic residues" evidence="1">
    <location>
        <begin position="617"/>
        <end position="629"/>
    </location>
</feature>
<feature type="compositionally biased region" description="Basic and acidic residues" evidence="1">
    <location>
        <begin position="1645"/>
        <end position="1663"/>
    </location>
</feature>
<feature type="compositionally biased region" description="Polar residues" evidence="1">
    <location>
        <begin position="1410"/>
        <end position="1427"/>
    </location>
</feature>
<dbReference type="Pfam" id="PF23415">
    <property type="entry name" value="MAPB1_N"/>
    <property type="match status" value="1"/>
</dbReference>
<feature type="compositionally biased region" description="Basic and acidic residues" evidence="1">
    <location>
        <begin position="1925"/>
        <end position="1939"/>
    </location>
</feature>
<dbReference type="GO" id="GO:0007409">
    <property type="term" value="P:axonogenesis"/>
    <property type="evidence" value="ECO:0007669"/>
    <property type="project" value="TreeGrafter"/>
</dbReference>
<dbReference type="GO" id="GO:0031114">
    <property type="term" value="P:regulation of microtubule depolymerization"/>
    <property type="evidence" value="ECO:0007669"/>
    <property type="project" value="TreeGrafter"/>
</dbReference>
<feature type="compositionally biased region" description="Basic and acidic residues" evidence="1">
    <location>
        <begin position="2352"/>
        <end position="2383"/>
    </location>
</feature>
<feature type="compositionally biased region" description="Basic and acidic residues" evidence="1">
    <location>
        <begin position="2145"/>
        <end position="2155"/>
    </location>
</feature>
<evidence type="ECO:0000259" key="2">
    <source>
        <dbReference type="Pfam" id="PF23415"/>
    </source>
</evidence>
<feature type="compositionally biased region" description="Polar residues" evidence="1">
    <location>
        <begin position="830"/>
        <end position="841"/>
    </location>
</feature>
<dbReference type="Proteomes" id="UP001107558">
    <property type="component" value="Chromosome 3"/>
</dbReference>
<feature type="compositionally biased region" description="Basic and acidic residues" evidence="1">
    <location>
        <begin position="2395"/>
        <end position="2421"/>
    </location>
</feature>
<feature type="compositionally biased region" description="Low complexity" evidence="1">
    <location>
        <begin position="769"/>
        <end position="780"/>
    </location>
</feature>
<feature type="compositionally biased region" description="Basic and acidic residues" evidence="1">
    <location>
        <begin position="2243"/>
        <end position="2273"/>
    </location>
</feature>
<organism evidence="4 5">
    <name type="scientific">Polypedilum vanderplanki</name>
    <name type="common">Sleeping chironomid midge</name>
    <dbReference type="NCBI Taxonomy" id="319348"/>
    <lineage>
        <taxon>Eukaryota</taxon>
        <taxon>Metazoa</taxon>
        <taxon>Ecdysozoa</taxon>
        <taxon>Arthropoda</taxon>
        <taxon>Hexapoda</taxon>
        <taxon>Insecta</taxon>
        <taxon>Pterygota</taxon>
        <taxon>Neoptera</taxon>
        <taxon>Endopterygota</taxon>
        <taxon>Diptera</taxon>
        <taxon>Nematocera</taxon>
        <taxon>Chironomoidea</taxon>
        <taxon>Chironomidae</taxon>
        <taxon>Chironominae</taxon>
        <taxon>Polypedilum</taxon>
        <taxon>Polypedilum</taxon>
    </lineage>
</organism>
<dbReference type="InterPro" id="IPR056617">
    <property type="entry name" value="MAP1B/S_N"/>
</dbReference>
<feature type="compositionally biased region" description="Basic and acidic residues" evidence="1">
    <location>
        <begin position="567"/>
        <end position="580"/>
    </location>
</feature>
<feature type="domain" description="Microtubule-associated protein 1A/B/S-like MBL-like" evidence="3">
    <location>
        <begin position="248"/>
        <end position="509"/>
    </location>
</feature>
<feature type="compositionally biased region" description="Basic and acidic residues" evidence="1">
    <location>
        <begin position="2430"/>
        <end position="2451"/>
    </location>
</feature>
<feature type="compositionally biased region" description="Basic and acidic residues" evidence="1">
    <location>
        <begin position="1559"/>
        <end position="1577"/>
    </location>
</feature>
<dbReference type="GO" id="GO:0008017">
    <property type="term" value="F:microtubule binding"/>
    <property type="evidence" value="ECO:0007669"/>
    <property type="project" value="InterPro"/>
</dbReference>
<feature type="compositionally biased region" description="Basic and acidic residues" evidence="1">
    <location>
        <begin position="1585"/>
        <end position="1595"/>
    </location>
</feature>
<feature type="domain" description="Microtubule-associated protein 1B/S N-terminal" evidence="2">
    <location>
        <begin position="48"/>
        <end position="239"/>
    </location>
</feature>
<feature type="compositionally biased region" description="Polar residues" evidence="1">
    <location>
        <begin position="1052"/>
        <end position="1061"/>
    </location>
</feature>
<proteinExistence type="predicted"/>
<feature type="compositionally biased region" description="Basic residues" evidence="1">
    <location>
        <begin position="664"/>
        <end position="674"/>
    </location>
</feature>
<evidence type="ECO:0000313" key="4">
    <source>
        <dbReference type="EMBL" id="KAG5672421.1"/>
    </source>
</evidence>
<evidence type="ECO:0008006" key="6">
    <source>
        <dbReference type="Google" id="ProtNLM"/>
    </source>
</evidence>
<dbReference type="OrthoDB" id="5371837at2759"/>
<feature type="region of interest" description="Disordered" evidence="1">
    <location>
        <begin position="1279"/>
        <end position="1320"/>
    </location>
</feature>
<sequence>MSDGDKNGPAVMDAAQENPTSLIETSEGGPASLNLAVGPPSPLTGCYLLIVIGEPYSQEHKDIVLQKLLKGLLSWNAADCHVNLEEELNTITSLALEGEEGKHGERLIQYASENLVTEVLIHPQTNTFIQCMRNLLSSFTRHRHIVHAGYTFTGNGSWILQDGTFSVLDFCDEFLQNEVQRVLRAYPDTISIDIHCAQLGHWSSLPDKNFTKLCKIRINPVDVLDSGNEKLNAFIEYLSSMVYAADLNSLLECSDVVGNIRFSHPTLYVFPGGQGDAALFGINGFNMLVDGGFARKACFWDFVRHLDRLDAVLMTRLNNSNICGMSSVIERKSSAPVYPQIGHFFSNIPTNRAISSPDGDKDRNPLEIDLIEEGSRLVSNLKTINLKPQTCYRDSEPINLYHKVGHGTLDMYIISPSKDSKEVKEFLQKWHANDQRLFASKDSKEFSFPVQNIVSICALLVWQPANPDDNITRILFPGSTPDSKIFEGLDKIKALEFLKHPICSVKTVTPSLSTSTLSKKALKGERIIDSAPLKSLKKPERIEKVEKPEKLPDLEDNKKSIAQPDNRLIEEQQQEQKSEEQVDNVAVEETVTKAEKKEVKSVSKAKTGNAKPINNKVDAKKVETKKPIETEQTAINDKDKEETDDKEEVETKEVTEPEVETKPKAKVAKTKPNVRSRIDSRPPKSMTTADRKAAATKKEQEKDQKSSPTTPKKTSDPAKLPNGTAIAVKEDKPVEKAKIKSLARLQKDSPKTTPAKSTKDANNRKVLEARTVATASTRVTKQSTTHEDKKEVKTFEKKTVAKRTLKKVGSPMKISRKDVKKSIKSEKNGTTDSSLVSTPSEDVQKKITTGVLEADPVKQKELNELKEEQEAVREIEAVFQKDQEKHRSHGIILDHRELHESTTEAEEEEEYLIIEKEEPYTEDSINEHESNKDEGEIQKHQRDLDESEKKLKEDSKEKEEPEIQKHKEDEDDDNEEKDVLKEEIQVEVQEIISSAKEIAISKMETSTEILQKTEDDISSAKKSETKDEDIKEGVKDEIDPIMIESQPEEKFSATSGATTAPTMPEDEVKDIPPLDEIKEDLAVEEKYIKENTKENEAAPTKLPTVFEPLKGEGKTDFAAQSPHLREIVKTPDEVDDMPMHEVVDYQGYVEYGGKKIEKSEEVQSETAHKTVDEETEIKETQKVDEEPQKAEFEELEKDKVENEQIIEAVETHEDEKAQEEKEIEATTDEKKKPFSTEIRETHITTVESPEVSKNDEKSADTKKTSYQIEEIKYMTIEREDSGLNDIKEEDEYGTSPPKHAEVDDKLSASPSMPPRARTPEDVMKIVSKVAEVLKTDKDLEDLVPDFDEKEFERRLSYKTFEEQDAAAGETTTVQRMLVTASSEDGGVETEICAQGSINFTASPEKVKGTKTPTSSGRSSPEMKTSTSVEEKDKNEILEKETLLNKVHDTPVSRIQKEDMELLNDFRRESTTSFLSEKDFTKEESSIVVEKVTQSRSQSISSNIMELEHDEHEKVDDGMKTITDETIKEEEKSPILDQRKESIVSVHKEDSRPASQASEKSVHDEKESSVKIDDRKESIASLTSEQKIEAQKDDSRPASQASVASEKSTHDEKVILPAVDERKESLVSIQKDDSRPASQASVASEKLVHEEKDASPKIEYRKESVASIQKIDAEKEDSRPVSQASTHDEKEFPVKSDDRKESVASIASEQNKEVQKGDSRPLSQASVASEKETVPKVEDHKLDIEKEDSRPASVTSEKSTHDGKESSMITDDRKESIDSLKESEDKKEFSRPDSPASVSSQFSDTAKDSKHEEHVADINIRRKSSVSVASDVAGVIEEHFSRPETPLSTECDKEEEIQVKKSTKHDQKPEDRKESIVSLQKDESRPLSQASHVSEKSVHDEKDSTDKPGDRKESVASIQKSYIQKENSRPASAEKKDESRPLSQASHVSEKSVHDEKDEPIKLEDRKESIASVQKEGSRPLSQTSHVSEKSTHDEKESTIIPEDRKESVTSVISEQKLDINKEDSRPPSQASVVSERSTHDEKEIPKAQDRKESVASEHKFEAQKEDSRPLSQASEKSIHDDKESPMITDDRKELIDSLKDAQSKKEASRRPESQASMTSHKSVHDEETTIKEKRKESVGSVTAEKTLDIQKDDSRPMSQASEKSTHDESSSKIKEETIISNKDLDFKKEDSRPLSQASVISEKSAHEEIPENIDDRKESIISLTTEKKDRSRPSSQASATSEKLVHDDKEIPAKLEDQKESVQKLDTQKEDSRPASQASIISEKSIHDEKEILPVLDERKESIVSLSSEKKEDVHKESSRLANSVNEKSVLDENEIKVEKGSLGPASQISEKSNHDEKDSTVPPDDRKESIISLTSEKKEESRPLSQASAVSESSAHEEQNLLGKTEERKESIVSVHKEYSRPASQASEKSVHDEKESPVKIDDRKNQSLH</sequence>
<feature type="compositionally biased region" description="Basic and acidic residues" evidence="1">
    <location>
        <begin position="539"/>
        <end position="559"/>
    </location>
</feature>
<feature type="region of interest" description="Disordered" evidence="1">
    <location>
        <begin position="806"/>
        <end position="841"/>
    </location>
</feature>
<feature type="compositionally biased region" description="Basic and acidic residues" evidence="1">
    <location>
        <begin position="892"/>
        <end position="902"/>
    </location>
</feature>
<dbReference type="GO" id="GO:0005875">
    <property type="term" value="C:microtubule associated complex"/>
    <property type="evidence" value="ECO:0007669"/>
    <property type="project" value="TreeGrafter"/>
</dbReference>
<feature type="compositionally biased region" description="Basic and acidic residues" evidence="1">
    <location>
        <begin position="2076"/>
        <end position="2112"/>
    </location>
</feature>
<feature type="region of interest" description="Disordered" evidence="1">
    <location>
        <begin position="998"/>
        <end position="1076"/>
    </location>
</feature>
<feature type="compositionally biased region" description="Basic and acidic residues" evidence="1">
    <location>
        <begin position="2122"/>
        <end position="2137"/>
    </location>
</feature>
<feature type="compositionally biased region" description="Basic and acidic residues" evidence="1">
    <location>
        <begin position="1250"/>
        <end position="1263"/>
    </location>
</feature>
<feature type="compositionally biased region" description="Basic and acidic residues" evidence="1">
    <location>
        <begin position="1947"/>
        <end position="1968"/>
    </location>
</feature>
<feature type="compositionally biased region" description="Polar residues" evidence="1">
    <location>
        <begin position="1915"/>
        <end position="1924"/>
    </location>
</feature>
<feature type="region of interest" description="Disordered" evidence="1">
    <location>
        <begin position="878"/>
        <end position="982"/>
    </location>
</feature>
<evidence type="ECO:0000313" key="5">
    <source>
        <dbReference type="Proteomes" id="UP001107558"/>
    </source>
</evidence>
<dbReference type="InterPro" id="IPR057480">
    <property type="entry name" value="MAP1A/B/S-like_MBL"/>
</dbReference>
<feature type="compositionally biased region" description="Basic and acidic residues" evidence="1">
    <location>
        <begin position="689"/>
        <end position="705"/>
    </location>
</feature>
<feature type="compositionally biased region" description="Basic and acidic residues" evidence="1">
    <location>
        <begin position="2163"/>
        <end position="2192"/>
    </location>
</feature>
<comment type="caution">
    <text evidence="4">The sequence shown here is derived from an EMBL/GenBank/DDBJ whole genome shotgun (WGS) entry which is preliminary data.</text>
</comment>
<feature type="compositionally biased region" description="Basic and acidic residues" evidence="1">
    <location>
        <begin position="1685"/>
        <end position="1701"/>
    </location>
</feature>
<dbReference type="EMBL" id="JADBJN010000003">
    <property type="protein sequence ID" value="KAG5672421.1"/>
    <property type="molecule type" value="Genomic_DNA"/>
</dbReference>
<feature type="compositionally biased region" description="Basic and acidic residues" evidence="1">
    <location>
        <begin position="1156"/>
        <end position="1202"/>
    </location>
</feature>
<dbReference type="GO" id="GO:0005874">
    <property type="term" value="C:microtubule"/>
    <property type="evidence" value="ECO:0007669"/>
    <property type="project" value="InterPro"/>
</dbReference>
<feature type="compositionally biased region" description="Polar residues" evidence="1">
    <location>
        <begin position="2026"/>
        <end position="2035"/>
    </location>
</feature>
<dbReference type="GO" id="GO:0030425">
    <property type="term" value="C:dendrite"/>
    <property type="evidence" value="ECO:0007669"/>
    <property type="project" value="TreeGrafter"/>
</dbReference>
<feature type="compositionally biased region" description="Basic and acidic residues" evidence="1">
    <location>
        <begin position="1855"/>
        <end position="1884"/>
    </location>
</feature>
<feature type="compositionally biased region" description="Basic and acidic residues" evidence="1">
    <location>
        <begin position="2015"/>
        <end position="2025"/>
    </location>
</feature>
<feature type="compositionally biased region" description="Basic and acidic residues" evidence="1">
    <location>
        <begin position="590"/>
        <end position="601"/>
    </location>
</feature>
<feature type="compositionally biased region" description="Basic and acidic residues" evidence="1">
    <location>
        <begin position="815"/>
        <end position="829"/>
    </location>
</feature>
<feature type="compositionally biased region" description="Basic and acidic residues" evidence="1">
    <location>
        <begin position="636"/>
        <end position="663"/>
    </location>
</feature>
<feature type="compositionally biased region" description="Basic and acidic residues" evidence="1">
    <location>
        <begin position="1505"/>
        <end position="1551"/>
    </location>
</feature>
<feature type="compositionally biased region" description="Basic and acidic residues" evidence="1">
    <location>
        <begin position="1209"/>
        <end position="1242"/>
    </location>
</feature>
<dbReference type="PANTHER" id="PTHR13843:SF12">
    <property type="entry name" value="ATPASE F1_V1_A1 COMPLEX ALPHA_BETA SUBUNIT NUCLEOTIDE-BINDING DOMAIN-CONTAINING PROTEIN"/>
    <property type="match status" value="1"/>
</dbReference>
<dbReference type="GO" id="GO:0043025">
    <property type="term" value="C:neuronal cell body"/>
    <property type="evidence" value="ECO:0007669"/>
    <property type="project" value="TreeGrafter"/>
</dbReference>
<evidence type="ECO:0000259" key="3">
    <source>
        <dbReference type="Pfam" id="PF25281"/>
    </source>
</evidence>
<feature type="compositionally biased region" description="Basic and acidic residues" evidence="1">
    <location>
        <begin position="1709"/>
        <end position="1718"/>
    </location>
</feature>
<feature type="compositionally biased region" description="Basic and acidic residues" evidence="1">
    <location>
        <begin position="2203"/>
        <end position="2232"/>
    </location>
</feature>
<feature type="compositionally biased region" description="Polar residues" evidence="1">
    <location>
        <begin position="1596"/>
        <end position="1605"/>
    </location>
</feature>
<dbReference type="GO" id="GO:0003779">
    <property type="term" value="F:actin binding"/>
    <property type="evidence" value="ECO:0007669"/>
    <property type="project" value="TreeGrafter"/>
</dbReference>
<dbReference type="GO" id="GO:0045202">
    <property type="term" value="C:synapse"/>
    <property type="evidence" value="ECO:0007669"/>
    <property type="project" value="TreeGrafter"/>
</dbReference>
<dbReference type="GO" id="GO:0005829">
    <property type="term" value="C:cytosol"/>
    <property type="evidence" value="ECO:0007669"/>
    <property type="project" value="TreeGrafter"/>
</dbReference>
<dbReference type="GO" id="GO:0016358">
    <property type="term" value="P:dendrite development"/>
    <property type="evidence" value="ECO:0007669"/>
    <property type="project" value="TreeGrafter"/>
</dbReference>
<feature type="compositionally biased region" description="Basic and acidic residues" evidence="1">
    <location>
        <begin position="1606"/>
        <end position="1634"/>
    </location>
</feature>
<reference evidence="4" key="1">
    <citation type="submission" date="2021-03" db="EMBL/GenBank/DDBJ databases">
        <title>Chromosome level genome of the anhydrobiotic midge Polypedilum vanderplanki.</title>
        <authorList>
            <person name="Yoshida Y."/>
            <person name="Kikawada T."/>
            <person name="Gusev O."/>
        </authorList>
    </citation>
    <scope>NUCLEOTIDE SEQUENCE</scope>
    <source>
        <strain evidence="4">NIAS01</strain>
        <tissue evidence="4">Whole body or cell culture</tissue>
    </source>
</reference>
<feature type="compositionally biased region" description="Polar residues" evidence="1">
    <location>
        <begin position="1492"/>
        <end position="1503"/>
    </location>
</feature>
<feature type="compositionally biased region" description="Basic and acidic residues" evidence="1">
    <location>
        <begin position="1728"/>
        <end position="1749"/>
    </location>
</feature>
<feature type="region of interest" description="Disordered" evidence="1">
    <location>
        <begin position="1398"/>
        <end position="1434"/>
    </location>
</feature>
<feature type="compositionally biased region" description="Basic and acidic residues" evidence="1">
    <location>
        <begin position="728"/>
        <end position="738"/>
    </location>
</feature>
<feature type="compositionally biased region" description="Basic and acidic residues" evidence="1">
    <location>
        <begin position="1892"/>
        <end position="1913"/>
    </location>
</feature>
<gene>
    <name evidence="4" type="ORF">PVAND_002551</name>
</gene>
<evidence type="ECO:0000256" key="1">
    <source>
        <dbReference type="SAM" id="MobiDB-lite"/>
    </source>
</evidence>
<feature type="region of interest" description="Disordered" evidence="1">
    <location>
        <begin position="1156"/>
        <end position="1263"/>
    </location>
</feature>
<feature type="region of interest" description="Disordered" evidence="1">
    <location>
        <begin position="539"/>
        <end position="791"/>
    </location>
</feature>
<dbReference type="PANTHER" id="PTHR13843">
    <property type="entry name" value="MICROTUBULE-ASSOCIATED PROTEIN"/>
    <property type="match status" value="1"/>
</dbReference>
<accession>A0A9J6BS19</accession>
<feature type="compositionally biased region" description="Basic and acidic residues" evidence="1">
    <location>
        <begin position="1804"/>
        <end position="1819"/>
    </location>
</feature>
<keyword evidence="5" id="KW-1185">Reference proteome</keyword>
<feature type="compositionally biased region" description="Basic and acidic residues" evidence="1">
    <location>
        <begin position="1757"/>
        <end position="1790"/>
    </location>
</feature>
<dbReference type="GO" id="GO:0000226">
    <property type="term" value="P:microtubule cytoskeleton organization"/>
    <property type="evidence" value="ECO:0007669"/>
    <property type="project" value="InterPro"/>
</dbReference>
<feature type="compositionally biased region" description="Basic and acidic residues" evidence="1">
    <location>
        <begin position="1986"/>
        <end position="2007"/>
    </location>
</feature>
<feature type="region of interest" description="Disordered" evidence="1">
    <location>
        <begin position="1492"/>
        <end position="2451"/>
    </location>
</feature>
<dbReference type="Pfam" id="PF25281">
    <property type="entry name" value="MBL_MAP1B"/>
    <property type="match status" value="1"/>
</dbReference>
<protein>
    <recommendedName>
        <fullName evidence="6">Microtubule-associated protein futsch-like protein</fullName>
    </recommendedName>
</protein>
<feature type="compositionally biased region" description="Basic and acidic residues" evidence="1">
    <location>
        <begin position="913"/>
        <end position="968"/>
    </location>
</feature>
<dbReference type="InterPro" id="IPR026074">
    <property type="entry name" value="MAP1"/>
</dbReference>
<feature type="compositionally biased region" description="Basic and acidic residues" evidence="1">
    <location>
        <begin position="2036"/>
        <end position="2068"/>
    </location>
</feature>
<feature type="compositionally biased region" description="Low complexity" evidence="1">
    <location>
        <begin position="1824"/>
        <end position="1834"/>
    </location>
</feature>
<name>A0A9J6BS19_POLVA</name>
<feature type="compositionally biased region" description="Basic and acidic residues" evidence="1">
    <location>
        <begin position="1011"/>
        <end position="1038"/>
    </location>
</feature>
<feature type="compositionally biased region" description="Acidic residues" evidence="1">
    <location>
        <begin position="903"/>
        <end position="912"/>
    </location>
</feature>